<dbReference type="EMBL" id="ML120514">
    <property type="protein sequence ID" value="RPA90777.1"/>
    <property type="molecule type" value="Genomic_DNA"/>
</dbReference>
<dbReference type="Pfam" id="PF13374">
    <property type="entry name" value="TPR_10"/>
    <property type="match status" value="5"/>
</dbReference>
<dbReference type="STRING" id="1336337.A0A3N4J0N3"/>
<dbReference type="Pfam" id="PF12770">
    <property type="entry name" value="CHAT"/>
    <property type="match status" value="1"/>
</dbReference>
<keyword evidence="3" id="KW-1185">Reference proteome</keyword>
<dbReference type="OrthoDB" id="9991317at2759"/>
<evidence type="ECO:0000313" key="2">
    <source>
        <dbReference type="EMBL" id="RPA90777.1"/>
    </source>
</evidence>
<feature type="domain" description="CHAT" evidence="1">
    <location>
        <begin position="1011"/>
        <end position="1321"/>
    </location>
</feature>
<gene>
    <name evidence="2" type="ORF">L873DRAFT_1795266</name>
</gene>
<name>A0A3N4J0N3_9PEZI</name>
<dbReference type="InterPro" id="IPR003903">
    <property type="entry name" value="UIM_dom"/>
</dbReference>
<dbReference type="Gene3D" id="1.20.120.660">
    <property type="entry name" value="IL-4 antagonist (De novo design) like domain"/>
    <property type="match status" value="2"/>
</dbReference>
<reference evidence="2 3" key="1">
    <citation type="journal article" date="2018" name="Nat. Ecol. Evol.">
        <title>Pezizomycetes genomes reveal the molecular basis of ectomycorrhizal truffle lifestyle.</title>
        <authorList>
            <person name="Murat C."/>
            <person name="Payen T."/>
            <person name="Noel B."/>
            <person name="Kuo A."/>
            <person name="Morin E."/>
            <person name="Chen J."/>
            <person name="Kohler A."/>
            <person name="Krizsan K."/>
            <person name="Balestrini R."/>
            <person name="Da Silva C."/>
            <person name="Montanini B."/>
            <person name="Hainaut M."/>
            <person name="Levati E."/>
            <person name="Barry K.W."/>
            <person name="Belfiori B."/>
            <person name="Cichocki N."/>
            <person name="Clum A."/>
            <person name="Dockter R.B."/>
            <person name="Fauchery L."/>
            <person name="Guy J."/>
            <person name="Iotti M."/>
            <person name="Le Tacon F."/>
            <person name="Lindquist E.A."/>
            <person name="Lipzen A."/>
            <person name="Malagnac F."/>
            <person name="Mello A."/>
            <person name="Molinier V."/>
            <person name="Miyauchi S."/>
            <person name="Poulain J."/>
            <person name="Riccioni C."/>
            <person name="Rubini A."/>
            <person name="Sitrit Y."/>
            <person name="Splivallo R."/>
            <person name="Traeger S."/>
            <person name="Wang M."/>
            <person name="Zifcakova L."/>
            <person name="Wipf D."/>
            <person name="Zambonelli A."/>
            <person name="Paolocci F."/>
            <person name="Nowrousian M."/>
            <person name="Ottonello S."/>
            <person name="Baldrian P."/>
            <person name="Spatafora J.W."/>
            <person name="Henrissat B."/>
            <person name="Nagy L.G."/>
            <person name="Aury J.M."/>
            <person name="Wincker P."/>
            <person name="Grigoriev I.V."/>
            <person name="Bonfante P."/>
            <person name="Martin F.M."/>
        </authorList>
    </citation>
    <scope>NUCLEOTIDE SEQUENCE [LARGE SCALE GENOMIC DNA]</scope>
    <source>
        <strain evidence="2 3">120613-1</strain>
    </source>
</reference>
<dbReference type="InterPro" id="IPR024983">
    <property type="entry name" value="CHAT_dom"/>
</dbReference>
<organism evidence="2 3">
    <name type="scientific">Choiromyces venosus 120613-1</name>
    <dbReference type="NCBI Taxonomy" id="1336337"/>
    <lineage>
        <taxon>Eukaryota</taxon>
        <taxon>Fungi</taxon>
        <taxon>Dikarya</taxon>
        <taxon>Ascomycota</taxon>
        <taxon>Pezizomycotina</taxon>
        <taxon>Pezizomycetes</taxon>
        <taxon>Pezizales</taxon>
        <taxon>Tuberaceae</taxon>
        <taxon>Choiromyces</taxon>
    </lineage>
</organism>
<dbReference type="PANTHER" id="PTHR19959:SF119">
    <property type="entry name" value="FUNGAL LIPASE-LIKE DOMAIN-CONTAINING PROTEIN"/>
    <property type="match status" value="1"/>
</dbReference>
<protein>
    <recommendedName>
        <fullName evidence="1">CHAT domain-containing protein</fullName>
    </recommendedName>
</protein>
<evidence type="ECO:0000313" key="3">
    <source>
        <dbReference type="Proteomes" id="UP000276215"/>
    </source>
</evidence>
<dbReference type="Gene3D" id="1.25.40.10">
    <property type="entry name" value="Tetratricopeptide repeat domain"/>
    <property type="match status" value="3"/>
</dbReference>
<dbReference type="Proteomes" id="UP000276215">
    <property type="component" value="Unassembled WGS sequence"/>
</dbReference>
<evidence type="ECO:0000259" key="1">
    <source>
        <dbReference type="Pfam" id="PF12770"/>
    </source>
</evidence>
<accession>A0A3N4J0N3</accession>
<dbReference type="PANTHER" id="PTHR19959">
    <property type="entry name" value="KINESIN LIGHT CHAIN"/>
    <property type="match status" value="1"/>
</dbReference>
<dbReference type="SUPFAM" id="SSF48452">
    <property type="entry name" value="TPR-like"/>
    <property type="match status" value="3"/>
</dbReference>
<sequence>MAEILGTSGVGVSKNGASAQDPGVTQWQEDLRDAMETSDALFFQYEQTDDIDFLNEAIALAERALTAIITLHPSRAVLAAKLCKMFGSKFEHAKDVVDLDMAWAWGMEEMDTAPGNTITYATACSSILTIRRQLKSTHSRSRLPGMVLFTRYEKLGNVNDLNEAIIEMEEAMEACHPGDTGRVNMLNIWSIMLSTRFERLGDINDLEMAADMCEEVLRRTVSSDPSYVNALGNLGAIFLRRFERIGDLGDLQKAIKLSEGALAATPQDHPDRSRRYHNLAAMFSTRFKRIGDLDDLQTAIRYGEEELAATPQDHPDRSSRYHNLAAMFFTRFKRIGGLDDLQKAIKHSEEGLAATPRDHPDRAGRYDNLGAMFYTRFERIGDIEDLQKAIKLSEEALAATPHQGHPDRAHTYHNLGVMFSTRFIRIGDLDDLQKAIKLNEEALAATPQDHPDRAGRYHSLAVMFSTRFDRIGDLDDLQKAINISEAALTATPRDHPDRAGRYDNLGPMFARRFERIGDPEDLQKAINLSEEAVAATPQHHPDRAGRYYNLGGMFYTRFMRIGDLGDLQKAIKLNEEALAATPQYHQDRAGSYDILGAMFSRMFERTGDLDDLQKAINLSEEALAATPQDHPDRSDRHSNRGAMFHLMFERIGDLLDLQKAIRYSEEAVAATPQDHPGRAGRYNNLGIMLTTRFKRVGDLEDLQKAINLSEEALAATPRDHPDRAGAYLNLGLSLESRYMHANSVEDFNECLRLYHQGCHCRTSPPRYRIRAARRAAHLLYSGGRFHESSSILEDAIHLMPSVNLQFLKRDDQQHMLSELSGLASTAASMALQAGREAYHSLKLLELGRGIIMGFTIDSRSEVSDLKVDHELEYDQFHRLRVEIDSPMDETISVTGETQDQRRNRAISRRREAVNEMEKLLTRIRNLPGYSGFLLPPSREALMNMAANGPIVIFNSTFVRSDAIIVTTSAITSLELPKLNQKETDHWMTRLASFGGGGWLKRVQDNKQMKDLLVWLWDSAVGPVFDHLECTGTITSNGVDNSTLKRIWWIGVGQLSMAPFHAAGDHSRGSTRNSSSRAVSTYIPTIKALSYARQKKLQLFNKYGASLSTERVRKSKKKKARLLLVPMPKTPGAISLPGVEKEVQYIHDSVENAIEITKLSNPTPAEVLKQVQHHDIAHFACHGMSDINPSDSHLVLLTPNGNNADKLLARDISSLNTPGAQLAYLSACSSAKNASTDLADEVIHLASAFQLAGFSHTLANLWETEDAASSEVARDFYNLLFQDQENVDDHYRVAAAFHEAVKRVRDKRPNNYLGWAPFVHTGA</sequence>
<dbReference type="InterPro" id="IPR011990">
    <property type="entry name" value="TPR-like_helical_dom_sf"/>
</dbReference>
<dbReference type="Pfam" id="PF02809">
    <property type="entry name" value="UIM"/>
    <property type="match status" value="2"/>
</dbReference>
<proteinExistence type="predicted"/>